<dbReference type="EMBL" id="JNFF01000116">
    <property type="protein sequence ID" value="KEQ28504.1"/>
    <property type="molecule type" value="Genomic_DNA"/>
</dbReference>
<evidence type="ECO:0000313" key="4">
    <source>
        <dbReference type="Proteomes" id="UP000028007"/>
    </source>
</evidence>
<dbReference type="Proteomes" id="UP000028007">
    <property type="component" value="Unassembled WGS sequence"/>
</dbReference>
<dbReference type="OrthoDB" id="117402at2"/>
<dbReference type="RefSeq" id="WP_037444449.1">
    <property type="nucleotide sequence ID" value="NZ_JNFF01000116.1"/>
</dbReference>
<name>A0A081PCT1_9SPHI</name>
<proteinExistence type="inferred from homology"/>
<evidence type="ECO:0000313" key="3">
    <source>
        <dbReference type="EMBL" id="KEQ28504.1"/>
    </source>
</evidence>
<dbReference type="PANTHER" id="PTHR13887:SF55">
    <property type="entry name" value="SLR0313 PROTEIN"/>
    <property type="match status" value="1"/>
</dbReference>
<protein>
    <submittedName>
        <fullName evidence="3">DSBA oxidoreductase</fullName>
    </submittedName>
</protein>
<accession>A0A081PCT1</accession>
<dbReference type="Gene3D" id="3.40.30.10">
    <property type="entry name" value="Glutaredoxin"/>
    <property type="match status" value="1"/>
</dbReference>
<dbReference type="AlphaFoldDB" id="A0A081PCT1"/>
<reference evidence="3 4" key="1">
    <citation type="journal article" date="1992" name="Int. J. Syst. Bacteriol.">
        <title>Sphingobacterium antarcticus sp. nov. a Psychrotrophic Bacterium from the Soils of Schirmacher Oasis, Antarctica.</title>
        <authorList>
            <person name="Shivaji S."/>
            <person name="Ray M.K."/>
            <person name="Rao N.S."/>
            <person name="Saiserr L."/>
            <person name="Jagannadham M.V."/>
            <person name="Kumar G.S."/>
            <person name="Reddy G."/>
            <person name="Bhargava P.M."/>
        </authorList>
    </citation>
    <scope>NUCLEOTIDE SEQUENCE [LARGE SCALE GENOMIC DNA]</scope>
    <source>
        <strain evidence="3 4">4BY</strain>
    </source>
</reference>
<organism evidence="3 4">
    <name type="scientific">Pedobacter antarcticus 4BY</name>
    <dbReference type="NCBI Taxonomy" id="1358423"/>
    <lineage>
        <taxon>Bacteria</taxon>
        <taxon>Pseudomonadati</taxon>
        <taxon>Bacteroidota</taxon>
        <taxon>Sphingobacteriia</taxon>
        <taxon>Sphingobacteriales</taxon>
        <taxon>Sphingobacteriaceae</taxon>
        <taxon>Pedobacter</taxon>
    </lineage>
</organism>
<comment type="caution">
    <text evidence="3">The sequence shown here is derived from an EMBL/GenBank/DDBJ whole genome shotgun (WGS) entry which is preliminary data.</text>
</comment>
<keyword evidence="4" id="KW-1185">Reference proteome</keyword>
<dbReference type="SUPFAM" id="SSF52833">
    <property type="entry name" value="Thioredoxin-like"/>
    <property type="match status" value="1"/>
</dbReference>
<evidence type="ECO:0000256" key="1">
    <source>
        <dbReference type="ARBA" id="ARBA00005791"/>
    </source>
</evidence>
<feature type="domain" description="Thioredoxin" evidence="2">
    <location>
        <begin position="1"/>
        <end position="173"/>
    </location>
</feature>
<dbReference type="InterPro" id="IPR036249">
    <property type="entry name" value="Thioredoxin-like_sf"/>
</dbReference>
<evidence type="ECO:0000259" key="2">
    <source>
        <dbReference type="PROSITE" id="PS51352"/>
    </source>
</evidence>
<dbReference type="Pfam" id="PF13462">
    <property type="entry name" value="Thioredoxin_4"/>
    <property type="match status" value="1"/>
</dbReference>
<dbReference type="PROSITE" id="PS51352">
    <property type="entry name" value="THIOREDOXIN_2"/>
    <property type="match status" value="1"/>
</dbReference>
<sequence length="175" mass="19414">MSTQLKPEISEQDHTRGNKKAQLEIVEYGDFQCPACGDAEPLLEEMLDQFNSVLSLTFRNFPLKDAHKFAYGAALAAEAAGKQGKYWEMHDLLFSNQDSLNETHLIGLAERIGLDTEVFERDLRSKDAVDKIEADFESGARSGVNGTPTFFVNGTRFDGGAADLYQIIKDNATMN</sequence>
<dbReference type="InterPro" id="IPR012336">
    <property type="entry name" value="Thioredoxin-like_fold"/>
</dbReference>
<dbReference type="PANTHER" id="PTHR13887">
    <property type="entry name" value="GLUTATHIONE S-TRANSFERASE KAPPA"/>
    <property type="match status" value="1"/>
</dbReference>
<dbReference type="InterPro" id="IPR013766">
    <property type="entry name" value="Thioredoxin_domain"/>
</dbReference>
<gene>
    <name evidence="3" type="ORF">N180_02390</name>
</gene>
<dbReference type="eggNOG" id="COG1651">
    <property type="taxonomic scope" value="Bacteria"/>
</dbReference>
<comment type="similarity">
    <text evidence="1">Belongs to the thioredoxin family. DsbA subfamily.</text>
</comment>